<sequence>MQKSFVTKIISEIENRPLSITNINVMPFDGIISEINIGAQIEADLNMSEQDFVTLLHSIIQ</sequence>
<dbReference type="PANTHER" id="PTHR45959">
    <property type="entry name" value="BHLH TRANSCRIPTION FACTOR"/>
    <property type="match status" value="1"/>
</dbReference>
<reference evidence="1 2" key="1">
    <citation type="journal article" date="2014" name="Nature">
        <title>The genome of the recently domesticated crop plant sugar beet (Beta vulgaris).</title>
        <authorList>
            <person name="Dohm J.C."/>
            <person name="Minoche A.E."/>
            <person name="Holtgrawe D."/>
            <person name="Capella-Gutierrez S."/>
            <person name="Zakrzewski F."/>
            <person name="Tafer H."/>
            <person name="Rupp O."/>
            <person name="Sorensen T.R."/>
            <person name="Stracke R."/>
            <person name="Reinhardt R."/>
            <person name="Goesmann A."/>
            <person name="Kraft T."/>
            <person name="Schulz B."/>
            <person name="Stadler P.F."/>
            <person name="Schmidt T."/>
            <person name="Gabaldon T."/>
            <person name="Lehrach H."/>
            <person name="Weisshaar B."/>
            <person name="Himmelbauer H."/>
        </authorList>
    </citation>
    <scope>NUCLEOTIDE SEQUENCE [LARGE SCALE GENOMIC DNA]</scope>
    <source>
        <tissue evidence="1">Taproot</tissue>
    </source>
</reference>
<dbReference type="EMBL" id="KQ090305">
    <property type="protein sequence ID" value="KMS97555.1"/>
    <property type="molecule type" value="Genomic_DNA"/>
</dbReference>
<organism evidence="1 2">
    <name type="scientific">Beta vulgaris subsp. vulgaris</name>
    <name type="common">Beet</name>
    <dbReference type="NCBI Taxonomy" id="3555"/>
    <lineage>
        <taxon>Eukaryota</taxon>
        <taxon>Viridiplantae</taxon>
        <taxon>Streptophyta</taxon>
        <taxon>Embryophyta</taxon>
        <taxon>Tracheophyta</taxon>
        <taxon>Spermatophyta</taxon>
        <taxon>Magnoliopsida</taxon>
        <taxon>eudicotyledons</taxon>
        <taxon>Gunneridae</taxon>
        <taxon>Pentapetalae</taxon>
        <taxon>Caryophyllales</taxon>
        <taxon>Chenopodiaceae</taxon>
        <taxon>Betoideae</taxon>
        <taxon>Beta</taxon>
    </lineage>
</organism>
<dbReference type="AlphaFoldDB" id="A0A0J8E397"/>
<dbReference type="Gramene" id="KMS97555">
    <property type="protein sequence ID" value="KMS97555"/>
    <property type="gene ID" value="BVRB_5g125790"/>
</dbReference>
<accession>A0A0J8E397</accession>
<proteinExistence type="predicted"/>
<keyword evidence="2" id="KW-1185">Reference proteome</keyword>
<dbReference type="InterPro" id="IPR052610">
    <property type="entry name" value="bHLH_transcription_regulator"/>
</dbReference>
<evidence type="ECO:0000313" key="2">
    <source>
        <dbReference type="Proteomes" id="UP000035740"/>
    </source>
</evidence>
<gene>
    <name evidence="1" type="ORF">BVRB_5g125790</name>
</gene>
<protein>
    <submittedName>
        <fullName evidence="1">Uncharacterized protein</fullName>
    </submittedName>
</protein>
<dbReference type="PANTHER" id="PTHR45959:SF2">
    <property type="entry name" value="BHLH TRANSCRIPTION FACTOR"/>
    <property type="match status" value="1"/>
</dbReference>
<name>A0A0J8E397_BETVV</name>
<dbReference type="OrthoDB" id="690068at2759"/>
<dbReference type="Proteomes" id="UP000035740">
    <property type="component" value="Unassembled WGS sequence"/>
</dbReference>
<evidence type="ECO:0000313" key="1">
    <source>
        <dbReference type="EMBL" id="KMS97555.1"/>
    </source>
</evidence>